<keyword evidence="4" id="KW-1185">Reference proteome</keyword>
<dbReference type="InterPro" id="IPR036291">
    <property type="entry name" value="NAD(P)-bd_dom_sf"/>
</dbReference>
<dbReference type="NCBIfam" id="NF005559">
    <property type="entry name" value="PRK07231.1"/>
    <property type="match status" value="1"/>
</dbReference>
<dbReference type="PRINTS" id="PR00081">
    <property type="entry name" value="GDHRDH"/>
</dbReference>
<dbReference type="PANTHER" id="PTHR24321:SF8">
    <property type="entry name" value="ESTRADIOL 17-BETA-DEHYDROGENASE 8-RELATED"/>
    <property type="match status" value="1"/>
</dbReference>
<reference evidence="3 4" key="1">
    <citation type="submission" date="2023-05" db="EMBL/GenBank/DDBJ databases">
        <title>Pseudodonghicola sp. nov.</title>
        <authorList>
            <person name="Huang J."/>
        </authorList>
    </citation>
    <scope>NUCLEOTIDE SEQUENCE [LARGE SCALE GENOMIC DNA]</scope>
    <source>
        <strain evidence="3 4">IC7</strain>
    </source>
</reference>
<proteinExistence type="inferred from homology"/>
<dbReference type="SUPFAM" id="SSF51735">
    <property type="entry name" value="NAD(P)-binding Rossmann-fold domains"/>
    <property type="match status" value="1"/>
</dbReference>
<dbReference type="InterPro" id="IPR002347">
    <property type="entry name" value="SDR_fam"/>
</dbReference>
<evidence type="ECO:0000313" key="3">
    <source>
        <dbReference type="EMBL" id="MDK3018394.1"/>
    </source>
</evidence>
<dbReference type="Gene3D" id="3.40.50.720">
    <property type="entry name" value="NAD(P)-binding Rossmann-like Domain"/>
    <property type="match status" value="1"/>
</dbReference>
<dbReference type="PRINTS" id="PR00080">
    <property type="entry name" value="SDRFAMILY"/>
</dbReference>
<dbReference type="RefSeq" id="WP_284481206.1">
    <property type="nucleotide sequence ID" value="NZ_JASNJD010000007.1"/>
</dbReference>
<dbReference type="EMBL" id="JASNJD010000007">
    <property type="protein sequence ID" value="MDK3018394.1"/>
    <property type="molecule type" value="Genomic_DNA"/>
</dbReference>
<name>A0ABT7F1C9_9RHOB</name>
<dbReference type="Proteomes" id="UP001243757">
    <property type="component" value="Unassembled WGS sequence"/>
</dbReference>
<evidence type="ECO:0000256" key="1">
    <source>
        <dbReference type="ARBA" id="ARBA00006484"/>
    </source>
</evidence>
<accession>A0ABT7F1C9</accession>
<comment type="caution">
    <text evidence="3">The sequence shown here is derived from an EMBL/GenBank/DDBJ whole genome shotgun (WGS) entry which is preliminary data.</text>
</comment>
<dbReference type="InterPro" id="IPR020904">
    <property type="entry name" value="Sc_DH/Rdtase_CS"/>
</dbReference>
<dbReference type="NCBIfam" id="NF009466">
    <property type="entry name" value="PRK12826.1-2"/>
    <property type="match status" value="1"/>
</dbReference>
<gene>
    <name evidence="3" type="ORF">QO033_11965</name>
</gene>
<keyword evidence="2" id="KW-0560">Oxidoreductase</keyword>
<dbReference type="PROSITE" id="PS00061">
    <property type="entry name" value="ADH_SHORT"/>
    <property type="match status" value="1"/>
</dbReference>
<organism evidence="3 4">
    <name type="scientific">Pseudodonghicola flavimaris</name>
    <dbReference type="NCBI Taxonomy" id="3050036"/>
    <lineage>
        <taxon>Bacteria</taxon>
        <taxon>Pseudomonadati</taxon>
        <taxon>Pseudomonadota</taxon>
        <taxon>Alphaproteobacteria</taxon>
        <taxon>Rhodobacterales</taxon>
        <taxon>Paracoccaceae</taxon>
        <taxon>Pseudodonghicola</taxon>
    </lineage>
</organism>
<dbReference type="Pfam" id="PF13561">
    <property type="entry name" value="adh_short_C2"/>
    <property type="match status" value="1"/>
</dbReference>
<protein>
    <submittedName>
        <fullName evidence="3">SDR family NAD(P)-dependent oxidoreductase</fullName>
    </submittedName>
</protein>
<evidence type="ECO:0000256" key="2">
    <source>
        <dbReference type="ARBA" id="ARBA00023002"/>
    </source>
</evidence>
<dbReference type="PANTHER" id="PTHR24321">
    <property type="entry name" value="DEHYDROGENASES, SHORT CHAIN"/>
    <property type="match status" value="1"/>
</dbReference>
<sequence>MPEDRQEFAGRVVFVTGGASGIGAETARLLAGRGARVMIADLDGGAAEALAADLRGAGGQAAALWLDVSDAAGVTAAIAATLERFGRLDGCVNNAGVVTPYCALADIPLDEWARQLSVNLTGVFHCLRAEIPALLAAGGGSIVNMSSILGVVAAEGRAGYAAAKHGVVGLTRSAALDYATQGIRVNAIAPGYVDTPILSGRDDAERRAIADRHPMQRLARPAEIAEAICFLLSDRASFMTGAVLGADGGYTAR</sequence>
<evidence type="ECO:0000313" key="4">
    <source>
        <dbReference type="Proteomes" id="UP001243757"/>
    </source>
</evidence>
<comment type="similarity">
    <text evidence="1">Belongs to the short-chain dehydrogenases/reductases (SDR) family.</text>
</comment>